<name>A0A448YM12_BRENA</name>
<comment type="subunit">
    <text evidence="7">Component of the SMC5-SMC6 complex.</text>
</comment>
<keyword evidence="11" id="KW-1185">Reference proteome</keyword>
<gene>
    <name evidence="10" type="ORF">BRENAR_LOCUS2717</name>
</gene>
<feature type="domain" description="Non-structural maintenance of chromosome element 4 C-terminal" evidence="9">
    <location>
        <begin position="313"/>
        <end position="403"/>
    </location>
</feature>
<dbReference type="InParanoid" id="A0A448YM12"/>
<dbReference type="Proteomes" id="UP000290900">
    <property type="component" value="Unassembled WGS sequence"/>
</dbReference>
<accession>A0A448YM12</accession>
<feature type="region of interest" description="Disordered" evidence="8">
    <location>
        <begin position="1"/>
        <end position="101"/>
    </location>
</feature>
<dbReference type="STRING" id="13370.A0A448YM12"/>
<feature type="compositionally biased region" description="Acidic residues" evidence="8">
    <location>
        <begin position="83"/>
        <end position="99"/>
    </location>
</feature>
<comment type="function">
    <text evidence="7">Component of the SMC5-SMC6 complex, that promotes sister chromatid alignment after DNA damage and facilitates double-stranded DNA breaks (DSBs) repair via homologous recombination between sister chromatids.</text>
</comment>
<keyword evidence="4 7" id="KW-0233">DNA recombination</keyword>
<keyword evidence="6 7" id="KW-0539">Nucleus</keyword>
<organism evidence="10 11">
    <name type="scientific">Brettanomyces naardenensis</name>
    <name type="common">Yeast</name>
    <dbReference type="NCBI Taxonomy" id="13370"/>
    <lineage>
        <taxon>Eukaryota</taxon>
        <taxon>Fungi</taxon>
        <taxon>Dikarya</taxon>
        <taxon>Ascomycota</taxon>
        <taxon>Saccharomycotina</taxon>
        <taxon>Pichiomycetes</taxon>
        <taxon>Pichiales</taxon>
        <taxon>Pichiaceae</taxon>
        <taxon>Brettanomyces</taxon>
    </lineage>
</organism>
<protein>
    <recommendedName>
        <fullName evidence="7">Non-structural maintenance of chromosomes element 4</fullName>
    </recommendedName>
</protein>
<reference evidence="10 11" key="1">
    <citation type="submission" date="2018-12" db="EMBL/GenBank/DDBJ databases">
        <authorList>
            <person name="Tiukova I."/>
            <person name="Dainat J."/>
        </authorList>
    </citation>
    <scope>NUCLEOTIDE SEQUENCE [LARGE SCALE GENOMIC DNA]</scope>
</reference>
<dbReference type="GO" id="GO:0005634">
    <property type="term" value="C:nucleus"/>
    <property type="evidence" value="ECO:0007669"/>
    <property type="project" value="UniProtKB-SubCell"/>
</dbReference>
<dbReference type="GO" id="GO:0030915">
    <property type="term" value="C:Smc5-Smc6 complex"/>
    <property type="evidence" value="ECO:0007669"/>
    <property type="project" value="UniProtKB-UniRule"/>
</dbReference>
<dbReference type="EMBL" id="CAACVR010000015">
    <property type="protein sequence ID" value="VEU21985.1"/>
    <property type="molecule type" value="Genomic_DNA"/>
</dbReference>
<dbReference type="InterPro" id="IPR027786">
    <property type="entry name" value="Nse4/EID"/>
</dbReference>
<dbReference type="FunCoup" id="A0A448YM12">
    <property type="interactions" value="18"/>
</dbReference>
<dbReference type="PANTHER" id="PTHR16140">
    <property type="entry name" value="NON-STRUCTURAL MAINTENANCE OF CHROMOSOMES ELEMENT 4"/>
    <property type="match status" value="1"/>
</dbReference>
<dbReference type="OrthoDB" id="361242at2759"/>
<evidence type="ECO:0000256" key="1">
    <source>
        <dbReference type="ARBA" id="ARBA00004123"/>
    </source>
</evidence>
<evidence type="ECO:0000256" key="6">
    <source>
        <dbReference type="ARBA" id="ARBA00023242"/>
    </source>
</evidence>
<evidence type="ECO:0000256" key="2">
    <source>
        <dbReference type="ARBA" id="ARBA00008997"/>
    </source>
</evidence>
<dbReference type="GO" id="GO:0006281">
    <property type="term" value="P:DNA repair"/>
    <property type="evidence" value="ECO:0007669"/>
    <property type="project" value="UniProtKB-UniRule"/>
</dbReference>
<comment type="similarity">
    <text evidence="2 7">Belongs to the NSE4 family.</text>
</comment>
<evidence type="ECO:0000313" key="11">
    <source>
        <dbReference type="Proteomes" id="UP000290900"/>
    </source>
</evidence>
<dbReference type="Pfam" id="PF08743">
    <property type="entry name" value="Nse4_C"/>
    <property type="match status" value="1"/>
</dbReference>
<comment type="subcellular location">
    <subcellularLocation>
        <location evidence="1 7">Nucleus</location>
    </subcellularLocation>
</comment>
<evidence type="ECO:0000256" key="5">
    <source>
        <dbReference type="ARBA" id="ARBA00023204"/>
    </source>
</evidence>
<feature type="compositionally biased region" description="Basic and acidic residues" evidence="8">
    <location>
        <begin position="1"/>
        <end position="24"/>
    </location>
</feature>
<evidence type="ECO:0000256" key="7">
    <source>
        <dbReference type="RuleBase" id="RU365071"/>
    </source>
</evidence>
<dbReference type="AlphaFoldDB" id="A0A448YM12"/>
<evidence type="ECO:0000256" key="4">
    <source>
        <dbReference type="ARBA" id="ARBA00023172"/>
    </source>
</evidence>
<evidence type="ECO:0000256" key="3">
    <source>
        <dbReference type="ARBA" id="ARBA00022763"/>
    </source>
</evidence>
<evidence type="ECO:0000313" key="10">
    <source>
        <dbReference type="EMBL" id="VEU21985.1"/>
    </source>
</evidence>
<evidence type="ECO:0000259" key="9">
    <source>
        <dbReference type="Pfam" id="PF08743"/>
    </source>
</evidence>
<keyword evidence="5 7" id="KW-0234">DNA repair</keyword>
<proteinExistence type="inferred from homology"/>
<evidence type="ECO:0000256" key="8">
    <source>
        <dbReference type="SAM" id="MobiDB-lite"/>
    </source>
</evidence>
<keyword evidence="3 7" id="KW-0227">DNA damage</keyword>
<dbReference type="GO" id="GO:0006310">
    <property type="term" value="P:DNA recombination"/>
    <property type="evidence" value="ECO:0007669"/>
    <property type="project" value="UniProtKB-UniRule"/>
</dbReference>
<dbReference type="InterPro" id="IPR014854">
    <property type="entry name" value="Nse4_C"/>
</dbReference>
<dbReference type="PANTHER" id="PTHR16140:SF0">
    <property type="entry name" value="NON-STRUCTURAL MAINTENANCE OF CHROMOSOMES ELEMENT 4"/>
    <property type="match status" value="1"/>
</dbReference>
<sequence>MATRRERDANEDSDDGDRISKRQQSEPVAYEADSQLVDSALRSGNLDSGSDDDVKGIEGNIDSVSASDDEEGSSSEESKGDNEESASGEEEEESNSDPEEDRKLLTEQERYSLQSQYQKLDEELLRQRPRVAIEGGVGLVAESLSKVDELFQITKTTLHADVTAQDTSTLREIGYQANLATKNLKLGRSEKLLSFDDFASHFNAQFAMEDNNRSRVVDERDELPKVNWLDVGLLMGRFSYRATTCEFLLGGLELAKKQRQTRQRLHDDSRSAVTKTATATNAEEVARRENADVTAVNSERLFRKLCSLNFAKVPLFEVFLDPNSFAHSVENLFYTSFLVSNNKVILSRDESGLPYIQQASRATCQSLKRYKEGDESRSHVILNLDYETWKNLVKEYDIKESFLEAEE</sequence>